<reference evidence="1 2" key="1">
    <citation type="journal article" date="2023" name="Elife">
        <title>Identification of key yeast species and microbe-microbe interactions impacting larval growth of Drosophila in the wild.</title>
        <authorList>
            <person name="Mure A."/>
            <person name="Sugiura Y."/>
            <person name="Maeda R."/>
            <person name="Honda K."/>
            <person name="Sakurai N."/>
            <person name="Takahashi Y."/>
            <person name="Watada M."/>
            <person name="Katoh T."/>
            <person name="Gotoh A."/>
            <person name="Gotoh Y."/>
            <person name="Taniguchi I."/>
            <person name="Nakamura K."/>
            <person name="Hayashi T."/>
            <person name="Katayama T."/>
            <person name="Uemura T."/>
            <person name="Hattori Y."/>
        </authorList>
    </citation>
    <scope>NUCLEOTIDE SEQUENCE [LARGE SCALE GENOMIC DNA]</scope>
    <source>
        <strain evidence="1 2">SC-9</strain>
    </source>
</reference>
<gene>
    <name evidence="1" type="ORF">DASC09_041850</name>
</gene>
<protein>
    <submittedName>
        <fullName evidence="1">Uncharacterized protein</fullName>
    </submittedName>
</protein>
<dbReference type="GeneID" id="90074835"/>
<dbReference type="AlphaFoldDB" id="A0AAV5QRF6"/>
<accession>A0AAV5QRF6</accession>
<sequence length="115" mass="13217">MEILGELQIESLPNVFKNIEKVELRNLIADEHSPQLLYYIVSALFQRIFVLGGTIDTFPTEWKLPNLESLIIYDSSRIVIVTASSINSLNFPKIERFEISEEIVSDFLSHMDSEN</sequence>
<proteinExistence type="predicted"/>
<dbReference type="EMBL" id="BTFZ01000011">
    <property type="protein sequence ID" value="GMM36860.1"/>
    <property type="molecule type" value="Genomic_DNA"/>
</dbReference>
<comment type="caution">
    <text evidence="1">The sequence shown here is derived from an EMBL/GenBank/DDBJ whole genome shotgun (WGS) entry which is preliminary data.</text>
</comment>
<dbReference type="RefSeq" id="XP_064853856.1">
    <property type="nucleotide sequence ID" value="XM_064997784.1"/>
</dbReference>
<evidence type="ECO:0000313" key="1">
    <source>
        <dbReference type="EMBL" id="GMM36860.1"/>
    </source>
</evidence>
<dbReference type="Proteomes" id="UP001360560">
    <property type="component" value="Unassembled WGS sequence"/>
</dbReference>
<organism evidence="1 2">
    <name type="scientific">Saccharomycopsis crataegensis</name>
    <dbReference type="NCBI Taxonomy" id="43959"/>
    <lineage>
        <taxon>Eukaryota</taxon>
        <taxon>Fungi</taxon>
        <taxon>Dikarya</taxon>
        <taxon>Ascomycota</taxon>
        <taxon>Saccharomycotina</taxon>
        <taxon>Saccharomycetes</taxon>
        <taxon>Saccharomycopsidaceae</taxon>
        <taxon>Saccharomycopsis</taxon>
    </lineage>
</organism>
<keyword evidence="2" id="KW-1185">Reference proteome</keyword>
<name>A0AAV5QRF6_9ASCO</name>
<evidence type="ECO:0000313" key="2">
    <source>
        <dbReference type="Proteomes" id="UP001360560"/>
    </source>
</evidence>